<dbReference type="SUPFAM" id="SSF52540">
    <property type="entry name" value="P-loop containing nucleoside triphosphate hydrolases"/>
    <property type="match status" value="2"/>
</dbReference>
<evidence type="ECO:0000256" key="2">
    <source>
        <dbReference type="ARBA" id="ARBA00008533"/>
    </source>
</evidence>
<evidence type="ECO:0000256" key="5">
    <source>
        <dbReference type="ARBA" id="ARBA00022763"/>
    </source>
</evidence>
<dbReference type="GO" id="GO:0005524">
    <property type="term" value="F:ATP binding"/>
    <property type="evidence" value="ECO:0007669"/>
    <property type="project" value="UniProtKB-UniRule"/>
</dbReference>
<evidence type="ECO:0000259" key="17">
    <source>
        <dbReference type="PROSITE" id="PS51194"/>
    </source>
</evidence>
<feature type="coiled-coil region" evidence="14">
    <location>
        <begin position="243"/>
        <end position="270"/>
    </location>
</feature>
<dbReference type="Gene3D" id="3.40.50.300">
    <property type="entry name" value="P-loop containing nucleotide triphosphate hydrolases"/>
    <property type="match status" value="3"/>
</dbReference>
<protein>
    <recommendedName>
        <fullName evidence="11 12">UvrABC system protein B</fullName>
        <shortName evidence="12">Protein UvrB</shortName>
    </recommendedName>
    <alternativeName>
        <fullName evidence="12">Excinuclease ABC subunit B</fullName>
    </alternativeName>
</protein>
<comment type="caution">
    <text evidence="18">The sequence shown here is derived from an EMBL/GenBank/DDBJ whole genome shotgun (WGS) entry which is preliminary data.</text>
</comment>
<dbReference type="Gene3D" id="6.10.140.240">
    <property type="match status" value="1"/>
</dbReference>
<dbReference type="InterPro" id="IPR041471">
    <property type="entry name" value="UvrB_inter"/>
</dbReference>
<dbReference type="GO" id="GO:0009381">
    <property type="term" value="F:excinuclease ABC activity"/>
    <property type="evidence" value="ECO:0007669"/>
    <property type="project" value="UniProtKB-UniRule"/>
</dbReference>
<dbReference type="PROSITE" id="PS50151">
    <property type="entry name" value="UVR"/>
    <property type="match status" value="1"/>
</dbReference>
<dbReference type="InterPro" id="IPR001943">
    <property type="entry name" value="UVR_dom"/>
</dbReference>
<evidence type="ECO:0000256" key="1">
    <source>
        <dbReference type="ARBA" id="ARBA00004496"/>
    </source>
</evidence>
<keyword evidence="14" id="KW-0175">Coiled coil</keyword>
<dbReference type="GO" id="GO:0016887">
    <property type="term" value="F:ATP hydrolysis activity"/>
    <property type="evidence" value="ECO:0007669"/>
    <property type="project" value="InterPro"/>
</dbReference>
<feature type="domain" description="UVR" evidence="15">
    <location>
        <begin position="622"/>
        <end position="657"/>
    </location>
</feature>
<reference evidence="19" key="1">
    <citation type="submission" date="2017-09" db="EMBL/GenBank/DDBJ databases">
        <title>Depth-based differentiation of microbial function through sediment-hosted aquifers and enrichment of novel symbionts in the deep terrestrial subsurface.</title>
        <authorList>
            <person name="Probst A.J."/>
            <person name="Ladd B."/>
            <person name="Jarett J.K."/>
            <person name="Geller-Mcgrath D.E."/>
            <person name="Sieber C.M.K."/>
            <person name="Emerson J.B."/>
            <person name="Anantharaman K."/>
            <person name="Thomas B.C."/>
            <person name="Malmstrom R."/>
            <person name="Stieglmeier M."/>
            <person name="Klingl A."/>
            <person name="Woyke T."/>
            <person name="Ryan C.M."/>
            <person name="Banfield J.F."/>
        </authorList>
    </citation>
    <scope>NUCLEOTIDE SEQUENCE [LARGE SCALE GENOMIC DNA]</scope>
</reference>
<evidence type="ECO:0000256" key="6">
    <source>
        <dbReference type="ARBA" id="ARBA00022769"/>
    </source>
</evidence>
<keyword evidence="9 12" id="KW-0234">DNA repair</keyword>
<dbReference type="InterPro" id="IPR001650">
    <property type="entry name" value="Helicase_C-like"/>
</dbReference>
<dbReference type="SUPFAM" id="SSF46600">
    <property type="entry name" value="C-terminal UvrC-binding domain of UvrB"/>
    <property type="match status" value="1"/>
</dbReference>
<proteinExistence type="inferred from homology"/>
<evidence type="ECO:0000256" key="13">
    <source>
        <dbReference type="RuleBase" id="RU003587"/>
    </source>
</evidence>
<evidence type="ECO:0000256" key="7">
    <source>
        <dbReference type="ARBA" id="ARBA00022840"/>
    </source>
</evidence>
<dbReference type="GO" id="GO:0009432">
    <property type="term" value="P:SOS response"/>
    <property type="evidence" value="ECO:0007669"/>
    <property type="project" value="UniProtKB-UniRule"/>
</dbReference>
<dbReference type="Pfam" id="PF04851">
    <property type="entry name" value="ResIII"/>
    <property type="match status" value="1"/>
</dbReference>
<name>A0A2M7CI71_9BACT</name>
<gene>
    <name evidence="12" type="primary">uvrB</name>
    <name evidence="18" type="ORF">COS38_02195</name>
</gene>
<keyword evidence="5 12" id="KW-0227">DNA damage</keyword>
<dbReference type="AlphaFoldDB" id="A0A2M7CI71"/>
<evidence type="ECO:0000313" key="18">
    <source>
        <dbReference type="EMBL" id="PIV25326.1"/>
    </source>
</evidence>
<dbReference type="CDD" id="cd18790">
    <property type="entry name" value="SF2_C_UvrB"/>
    <property type="match status" value="1"/>
</dbReference>
<dbReference type="SMART" id="SM00487">
    <property type="entry name" value="DEXDc"/>
    <property type="match status" value="1"/>
</dbReference>
<dbReference type="Pfam" id="PF02151">
    <property type="entry name" value="UVR"/>
    <property type="match status" value="1"/>
</dbReference>
<evidence type="ECO:0000256" key="4">
    <source>
        <dbReference type="ARBA" id="ARBA00022741"/>
    </source>
</evidence>
<comment type="similarity">
    <text evidence="2 12 13">Belongs to the UvrB family.</text>
</comment>
<dbReference type="InterPro" id="IPR027417">
    <property type="entry name" value="P-loop_NTPase"/>
</dbReference>
<accession>A0A2M7CI71</accession>
<dbReference type="SMART" id="SM00490">
    <property type="entry name" value="HELICc"/>
    <property type="match status" value="1"/>
</dbReference>
<evidence type="ECO:0000259" key="16">
    <source>
        <dbReference type="PROSITE" id="PS51192"/>
    </source>
</evidence>
<dbReference type="PROSITE" id="PS51194">
    <property type="entry name" value="HELICASE_CTER"/>
    <property type="match status" value="1"/>
</dbReference>
<comment type="subcellular location">
    <subcellularLocation>
        <location evidence="1 12 13">Cytoplasm</location>
    </subcellularLocation>
</comment>
<dbReference type="HAMAP" id="MF_00204">
    <property type="entry name" value="UvrB"/>
    <property type="match status" value="1"/>
</dbReference>
<evidence type="ECO:0000259" key="15">
    <source>
        <dbReference type="PROSITE" id="PS50151"/>
    </source>
</evidence>
<dbReference type="Gene3D" id="4.10.860.10">
    <property type="entry name" value="UVR domain"/>
    <property type="match status" value="1"/>
</dbReference>
<keyword evidence="12 13" id="KW-0742">SOS response</keyword>
<feature type="domain" description="Helicase C-terminal" evidence="17">
    <location>
        <begin position="427"/>
        <end position="593"/>
    </location>
</feature>
<keyword evidence="3 12" id="KW-0963">Cytoplasm</keyword>
<dbReference type="EMBL" id="PEUM01000060">
    <property type="protein sequence ID" value="PIV25326.1"/>
    <property type="molecule type" value="Genomic_DNA"/>
</dbReference>
<comment type="domain">
    <text evidence="12">The beta-hairpin motif is involved in DNA binding.</text>
</comment>
<dbReference type="GO" id="GO:0009380">
    <property type="term" value="C:excinuclease repair complex"/>
    <property type="evidence" value="ECO:0007669"/>
    <property type="project" value="InterPro"/>
</dbReference>
<dbReference type="Pfam" id="PF17757">
    <property type="entry name" value="UvrB_inter"/>
    <property type="match status" value="1"/>
</dbReference>
<dbReference type="Gene3D" id="3.30.2060.10">
    <property type="entry name" value="Penicillin-binding protein 1b domain"/>
    <property type="match status" value="1"/>
</dbReference>
<evidence type="ECO:0000256" key="12">
    <source>
        <dbReference type="HAMAP-Rule" id="MF_00204"/>
    </source>
</evidence>
<dbReference type="InterPro" id="IPR004807">
    <property type="entry name" value="UvrB"/>
</dbReference>
<dbReference type="CDD" id="cd17916">
    <property type="entry name" value="DEXHc_UvrB"/>
    <property type="match status" value="1"/>
</dbReference>
<dbReference type="InterPro" id="IPR014001">
    <property type="entry name" value="Helicase_ATP-bd"/>
</dbReference>
<evidence type="ECO:0000256" key="11">
    <source>
        <dbReference type="ARBA" id="ARBA00029504"/>
    </source>
</evidence>
<evidence type="ECO:0000256" key="10">
    <source>
        <dbReference type="ARBA" id="ARBA00026033"/>
    </source>
</evidence>
<evidence type="ECO:0000256" key="3">
    <source>
        <dbReference type="ARBA" id="ARBA00022490"/>
    </source>
</evidence>
<dbReference type="Pfam" id="PF12344">
    <property type="entry name" value="UvrB"/>
    <property type="match status" value="1"/>
</dbReference>
<keyword evidence="6 12" id="KW-0228">DNA excision</keyword>
<evidence type="ECO:0000256" key="8">
    <source>
        <dbReference type="ARBA" id="ARBA00022881"/>
    </source>
</evidence>
<evidence type="ECO:0000313" key="19">
    <source>
        <dbReference type="Proteomes" id="UP000229966"/>
    </source>
</evidence>
<dbReference type="PROSITE" id="PS51192">
    <property type="entry name" value="HELICASE_ATP_BIND_1"/>
    <property type="match status" value="1"/>
</dbReference>
<dbReference type="InterPro" id="IPR006935">
    <property type="entry name" value="Helicase/UvrB_N"/>
</dbReference>
<dbReference type="Pfam" id="PF00271">
    <property type="entry name" value="Helicase_C"/>
    <property type="match status" value="1"/>
</dbReference>
<evidence type="ECO:0000256" key="9">
    <source>
        <dbReference type="ARBA" id="ARBA00023204"/>
    </source>
</evidence>
<dbReference type="GO" id="GO:0003677">
    <property type="term" value="F:DNA binding"/>
    <property type="evidence" value="ECO:0007669"/>
    <property type="project" value="UniProtKB-UniRule"/>
</dbReference>
<dbReference type="NCBIfam" id="TIGR00631">
    <property type="entry name" value="uvrb"/>
    <property type="match status" value="1"/>
</dbReference>
<evidence type="ECO:0000256" key="14">
    <source>
        <dbReference type="SAM" id="Coils"/>
    </source>
</evidence>
<comment type="function">
    <text evidence="12">The UvrABC repair system catalyzes the recognition and processing of DNA lesions. A damage recognition complex composed of 2 UvrA and 2 UvrB subunits scans DNA for abnormalities. Upon binding of the UvrA(2)B(2) complex to a putative damaged site, the DNA wraps around one UvrB monomer. DNA wrap is dependent on ATP binding by UvrB and probably causes local melting of the DNA helix, facilitating insertion of UvrB beta-hairpin between the DNA strands. Then UvrB probes one DNA strand for the presence of a lesion. If a lesion is found the UvrA subunits dissociate and the UvrB-DNA preincision complex is formed. This complex is subsequently bound by UvrC and the second UvrB is released. If no lesion is found, the DNA wraps around the other UvrB subunit that will check the other stand for damage.</text>
</comment>
<keyword evidence="4 12" id="KW-0547">Nucleotide-binding</keyword>
<dbReference type="GO" id="GO:0005737">
    <property type="term" value="C:cytoplasm"/>
    <property type="evidence" value="ECO:0007669"/>
    <property type="project" value="UniProtKB-SubCell"/>
</dbReference>
<feature type="short sequence motif" description="Beta-hairpin" evidence="12">
    <location>
        <begin position="90"/>
        <end position="113"/>
    </location>
</feature>
<dbReference type="InterPro" id="IPR024759">
    <property type="entry name" value="UvrB_YAD/RRR_dom"/>
</dbReference>
<comment type="subunit">
    <text evidence="10 12 13">Forms a heterotetramer with UvrA during the search for lesions. Interacts with UvrC in an incision complex.</text>
</comment>
<dbReference type="InterPro" id="IPR036876">
    <property type="entry name" value="UVR_dom_sf"/>
</dbReference>
<feature type="domain" description="Helicase ATP-binding" evidence="16">
    <location>
        <begin position="24"/>
        <end position="180"/>
    </location>
</feature>
<feature type="binding site" evidence="12">
    <location>
        <begin position="37"/>
        <end position="44"/>
    </location>
    <ligand>
        <name>ATP</name>
        <dbReference type="ChEBI" id="CHEBI:30616"/>
    </ligand>
</feature>
<dbReference type="NCBIfam" id="NF003673">
    <property type="entry name" value="PRK05298.1"/>
    <property type="match status" value="1"/>
</dbReference>
<dbReference type="Proteomes" id="UP000229966">
    <property type="component" value="Unassembled WGS sequence"/>
</dbReference>
<dbReference type="PANTHER" id="PTHR24029:SF0">
    <property type="entry name" value="UVRABC SYSTEM PROTEIN B"/>
    <property type="match status" value="1"/>
</dbReference>
<sequence length="675" mass="77369">MKFKLHSNFKPSGDQPEAIKKLVQGIKSGKKHQTLLGVTGSGKTFTIANVIEKIQKPTLVIAHNKTLAAQLTQEYRQFFPRSAVEYFVSYYDYYQPEAYVPSTDSYIEKESQINEEIDRLRHSATQALLSRQDVIVVASVSCIYNIGSPEIYEKTILWLATGMPFGREKAIAKLVAMQYTRRQHDLLRGTFRIIGAMLEIQSPSAENLFRVYTKNGLVDRILEIKLVSRQVVKELSQVVIFPAKHYLTEKENLEKALQQIQIECDRQVSKFKQQAKLLEADRLERRTKYDLEMIREVGYCNGIENYSRYFDGRKPGDPAHTLIDYFPPDFLLIIDESHVCVPQIGAMYAGDKSRKQTLIEHGFRLPSALDNRPLNFQEFEKKMPQTIYTTATPSEYEIKKSTQIVEQIVRPTGLIDPQVLIRPTDNQIENLCSEIEKRIAKQQRVLVTTLTKKQAEDLTDYLKEKKLAVEYLHSGVKTLERIEKLTKLRRGEVDIIVGVNLLREGLDLPEVSLVAILDADKEGFLRSQTSLIQTIGRAARNTDGTVILYADKITGSMKRAIDETTRRRKKQILYNKKNRITPQTIQKNIEDITKGLIKDTGQKAKKLLSLEQFMLFDNQQIEKTILAKQAEMKIASRDLDFELAILLRDEIQELEKMGRQGGNSNESTVGYKRNI</sequence>
<dbReference type="GO" id="GO:0006289">
    <property type="term" value="P:nucleotide-excision repair"/>
    <property type="evidence" value="ECO:0007669"/>
    <property type="project" value="UniProtKB-UniRule"/>
</dbReference>
<keyword evidence="7 12" id="KW-0067">ATP-binding</keyword>
<keyword evidence="8 12" id="KW-0267">Excision nuclease</keyword>
<organism evidence="18 19">
    <name type="scientific">Candidatus Berkelbacteria bacterium CG03_land_8_20_14_0_80_40_36</name>
    <dbReference type="NCBI Taxonomy" id="1974509"/>
    <lineage>
        <taxon>Bacteria</taxon>
        <taxon>Candidatus Berkelbacteria</taxon>
    </lineage>
</organism>
<dbReference type="PANTHER" id="PTHR24029">
    <property type="entry name" value="UVRABC SYSTEM PROTEIN B"/>
    <property type="match status" value="1"/>
</dbReference>